<evidence type="ECO:0000256" key="1">
    <source>
        <dbReference type="ARBA" id="ARBA00004141"/>
    </source>
</evidence>
<dbReference type="PANTHER" id="PTHR22950">
    <property type="entry name" value="AMINO ACID TRANSPORTER"/>
    <property type="match status" value="1"/>
</dbReference>
<evidence type="ECO:0000256" key="6">
    <source>
        <dbReference type="SAM" id="SignalP"/>
    </source>
</evidence>
<evidence type="ECO:0000256" key="5">
    <source>
        <dbReference type="SAM" id="Phobius"/>
    </source>
</evidence>
<feature type="domain" description="Amino acid transporter transmembrane" evidence="7">
    <location>
        <begin position="69"/>
        <end position="397"/>
    </location>
</feature>
<dbReference type="EMBL" id="JH992994">
    <property type="protein sequence ID" value="EKX46425.1"/>
    <property type="molecule type" value="Genomic_DNA"/>
</dbReference>
<dbReference type="GO" id="GO:0015179">
    <property type="term" value="F:L-amino acid transmembrane transporter activity"/>
    <property type="evidence" value="ECO:0007669"/>
    <property type="project" value="TreeGrafter"/>
</dbReference>
<dbReference type="GO" id="GO:0005774">
    <property type="term" value="C:vacuolar membrane"/>
    <property type="evidence" value="ECO:0007669"/>
    <property type="project" value="TreeGrafter"/>
</dbReference>
<dbReference type="InterPro" id="IPR013057">
    <property type="entry name" value="AA_transpt_TM"/>
</dbReference>
<evidence type="ECO:0000256" key="3">
    <source>
        <dbReference type="ARBA" id="ARBA00022989"/>
    </source>
</evidence>
<evidence type="ECO:0000313" key="9">
    <source>
        <dbReference type="EnsemblProtists" id="EKX46425"/>
    </source>
</evidence>
<feature type="transmembrane region" description="Helical" evidence="5">
    <location>
        <begin position="192"/>
        <end position="212"/>
    </location>
</feature>
<dbReference type="Proteomes" id="UP000011087">
    <property type="component" value="Unassembled WGS sequence"/>
</dbReference>
<feature type="transmembrane region" description="Helical" evidence="5">
    <location>
        <begin position="276"/>
        <end position="297"/>
    </location>
</feature>
<reference evidence="10" key="2">
    <citation type="submission" date="2012-11" db="EMBL/GenBank/DDBJ databases">
        <authorList>
            <person name="Kuo A."/>
            <person name="Curtis B.A."/>
            <person name="Tanifuji G."/>
            <person name="Burki F."/>
            <person name="Gruber A."/>
            <person name="Irimia M."/>
            <person name="Maruyama S."/>
            <person name="Arias M.C."/>
            <person name="Ball S.G."/>
            <person name="Gile G.H."/>
            <person name="Hirakawa Y."/>
            <person name="Hopkins J.F."/>
            <person name="Rensing S.A."/>
            <person name="Schmutz J."/>
            <person name="Symeonidi A."/>
            <person name="Elias M."/>
            <person name="Eveleigh R.J."/>
            <person name="Herman E.K."/>
            <person name="Klute M.J."/>
            <person name="Nakayama T."/>
            <person name="Obornik M."/>
            <person name="Reyes-Prieto A."/>
            <person name="Armbrust E.V."/>
            <person name="Aves S.J."/>
            <person name="Beiko R.G."/>
            <person name="Coutinho P."/>
            <person name="Dacks J.B."/>
            <person name="Durnford D.G."/>
            <person name="Fast N.M."/>
            <person name="Green B.R."/>
            <person name="Grisdale C."/>
            <person name="Hempe F."/>
            <person name="Henrissat B."/>
            <person name="Hoppner M.P."/>
            <person name="Ishida K.-I."/>
            <person name="Kim E."/>
            <person name="Koreny L."/>
            <person name="Kroth P.G."/>
            <person name="Liu Y."/>
            <person name="Malik S.-B."/>
            <person name="Maier U.G."/>
            <person name="McRose D."/>
            <person name="Mock T."/>
            <person name="Neilson J.A."/>
            <person name="Onodera N.T."/>
            <person name="Poole A.M."/>
            <person name="Pritham E.J."/>
            <person name="Richards T.A."/>
            <person name="Rocap G."/>
            <person name="Roy S.W."/>
            <person name="Sarai C."/>
            <person name="Schaack S."/>
            <person name="Shirato S."/>
            <person name="Slamovits C.H."/>
            <person name="Spencer D.F."/>
            <person name="Suzuki S."/>
            <person name="Worden A.Z."/>
            <person name="Zauner S."/>
            <person name="Barry K."/>
            <person name="Bell C."/>
            <person name="Bharti A.K."/>
            <person name="Crow J.A."/>
            <person name="Grimwood J."/>
            <person name="Kramer R."/>
            <person name="Lindquist E."/>
            <person name="Lucas S."/>
            <person name="Salamov A."/>
            <person name="McFadden G.I."/>
            <person name="Lane C.E."/>
            <person name="Keeling P.J."/>
            <person name="Gray M.W."/>
            <person name="Grigoriev I.V."/>
            <person name="Archibald J.M."/>
        </authorList>
    </citation>
    <scope>NUCLEOTIDE SEQUENCE</scope>
    <source>
        <strain evidence="10">CCMP2712</strain>
    </source>
</reference>
<comment type="subcellular location">
    <subcellularLocation>
        <location evidence="1">Membrane</location>
        <topology evidence="1">Multi-pass membrane protein</topology>
    </subcellularLocation>
</comment>
<dbReference type="OrthoDB" id="6021076at2759"/>
<gene>
    <name evidence="8" type="ORF">GUITHDRAFT_138176</name>
</gene>
<feature type="transmembrane region" description="Helical" evidence="5">
    <location>
        <begin position="233"/>
        <end position="256"/>
    </location>
</feature>
<dbReference type="GeneID" id="17303129"/>
<keyword evidence="2 5" id="KW-0812">Transmembrane</keyword>
<organism evidence="8">
    <name type="scientific">Guillardia theta (strain CCMP2712)</name>
    <name type="common">Cryptophyte</name>
    <dbReference type="NCBI Taxonomy" id="905079"/>
    <lineage>
        <taxon>Eukaryota</taxon>
        <taxon>Cryptophyceae</taxon>
        <taxon>Pyrenomonadales</taxon>
        <taxon>Geminigeraceae</taxon>
        <taxon>Guillardia</taxon>
    </lineage>
</organism>
<dbReference type="AlphaFoldDB" id="L1JE89"/>
<dbReference type="PANTHER" id="PTHR22950:SF349">
    <property type="entry name" value="AMINO ACID TRANSPORTER TRANSMEMBRANE DOMAIN-CONTAINING PROTEIN"/>
    <property type="match status" value="1"/>
</dbReference>
<dbReference type="RefSeq" id="XP_005833405.1">
    <property type="nucleotide sequence ID" value="XM_005833348.1"/>
</dbReference>
<name>L1JE89_GUITC</name>
<reference evidence="9" key="3">
    <citation type="submission" date="2015-06" db="UniProtKB">
        <authorList>
            <consortium name="EnsemblProtists"/>
        </authorList>
    </citation>
    <scope>IDENTIFICATION</scope>
</reference>
<feature type="chain" id="PRO_5008771234" description="Amino acid transporter transmembrane domain-containing protein" evidence="6">
    <location>
        <begin position="22"/>
        <end position="403"/>
    </location>
</feature>
<evidence type="ECO:0000256" key="4">
    <source>
        <dbReference type="ARBA" id="ARBA00023136"/>
    </source>
</evidence>
<dbReference type="PROSITE" id="PS51257">
    <property type="entry name" value="PROKAR_LIPOPROTEIN"/>
    <property type="match status" value="1"/>
</dbReference>
<evidence type="ECO:0000259" key="7">
    <source>
        <dbReference type="Pfam" id="PF01490"/>
    </source>
</evidence>
<proteinExistence type="predicted"/>
<feature type="signal peptide" evidence="6">
    <location>
        <begin position="1"/>
        <end position="21"/>
    </location>
</feature>
<feature type="transmembrane region" description="Helical" evidence="5">
    <location>
        <begin position="343"/>
        <end position="365"/>
    </location>
</feature>
<evidence type="ECO:0000313" key="10">
    <source>
        <dbReference type="Proteomes" id="UP000011087"/>
    </source>
</evidence>
<keyword evidence="10" id="KW-1185">Reference proteome</keyword>
<feature type="transmembrane region" description="Helical" evidence="5">
    <location>
        <begin position="152"/>
        <end position="172"/>
    </location>
</feature>
<dbReference type="EnsemblProtists" id="EKX46425">
    <property type="protein sequence ID" value="EKX46425"/>
    <property type="gene ID" value="GUITHDRAFT_138176"/>
</dbReference>
<feature type="transmembrane region" description="Helical" evidence="5">
    <location>
        <begin position="377"/>
        <end position="401"/>
    </location>
</feature>
<feature type="transmembrane region" description="Helical" evidence="5">
    <location>
        <begin position="318"/>
        <end position="337"/>
    </location>
</feature>
<keyword evidence="3 5" id="KW-1133">Transmembrane helix</keyword>
<dbReference type="KEGG" id="gtt:GUITHDRAFT_138176"/>
<reference evidence="8 10" key="1">
    <citation type="journal article" date="2012" name="Nature">
        <title>Algal genomes reveal evolutionary mosaicism and the fate of nucleomorphs.</title>
        <authorList>
            <consortium name="DOE Joint Genome Institute"/>
            <person name="Curtis B.A."/>
            <person name="Tanifuji G."/>
            <person name="Burki F."/>
            <person name="Gruber A."/>
            <person name="Irimia M."/>
            <person name="Maruyama S."/>
            <person name="Arias M.C."/>
            <person name="Ball S.G."/>
            <person name="Gile G.H."/>
            <person name="Hirakawa Y."/>
            <person name="Hopkins J.F."/>
            <person name="Kuo A."/>
            <person name="Rensing S.A."/>
            <person name="Schmutz J."/>
            <person name="Symeonidi A."/>
            <person name="Elias M."/>
            <person name="Eveleigh R.J."/>
            <person name="Herman E.K."/>
            <person name="Klute M.J."/>
            <person name="Nakayama T."/>
            <person name="Obornik M."/>
            <person name="Reyes-Prieto A."/>
            <person name="Armbrust E.V."/>
            <person name="Aves S.J."/>
            <person name="Beiko R.G."/>
            <person name="Coutinho P."/>
            <person name="Dacks J.B."/>
            <person name="Durnford D.G."/>
            <person name="Fast N.M."/>
            <person name="Green B.R."/>
            <person name="Grisdale C.J."/>
            <person name="Hempel F."/>
            <person name="Henrissat B."/>
            <person name="Hoppner M.P."/>
            <person name="Ishida K."/>
            <person name="Kim E."/>
            <person name="Koreny L."/>
            <person name="Kroth P.G."/>
            <person name="Liu Y."/>
            <person name="Malik S.B."/>
            <person name="Maier U.G."/>
            <person name="McRose D."/>
            <person name="Mock T."/>
            <person name="Neilson J.A."/>
            <person name="Onodera N.T."/>
            <person name="Poole A.M."/>
            <person name="Pritham E.J."/>
            <person name="Richards T.A."/>
            <person name="Rocap G."/>
            <person name="Roy S.W."/>
            <person name="Sarai C."/>
            <person name="Schaack S."/>
            <person name="Shirato S."/>
            <person name="Slamovits C.H."/>
            <person name="Spencer D.F."/>
            <person name="Suzuki S."/>
            <person name="Worden A.Z."/>
            <person name="Zauner S."/>
            <person name="Barry K."/>
            <person name="Bell C."/>
            <person name="Bharti A.K."/>
            <person name="Crow J.A."/>
            <person name="Grimwood J."/>
            <person name="Kramer R."/>
            <person name="Lindquist E."/>
            <person name="Lucas S."/>
            <person name="Salamov A."/>
            <person name="McFadden G.I."/>
            <person name="Lane C.E."/>
            <person name="Keeling P.J."/>
            <person name="Gray M.W."/>
            <person name="Grigoriev I.V."/>
            <person name="Archibald J.M."/>
        </authorList>
    </citation>
    <scope>NUCLEOTIDE SEQUENCE</scope>
    <source>
        <strain evidence="8 10">CCMP2712</strain>
    </source>
</reference>
<keyword evidence="4 5" id="KW-0472">Membrane</keyword>
<sequence>MIRGACVVLFLFLFLSVSVACDKTSDIKISTLETSAHILKAVMGAGSAARKEVLLAKARRSASSRAGYAKLENGVLGSHQHLRRVLGPAGEKLVSACLLCASIGVCSENVCSMLQGGCQPWSKRVLVTSSIVVGLTFLSWLRDLRKLSFTSLLGDIAIVGGLIITIISALLVDGGMLSGGGTSWLQDHLREAPLLSFSTLPLSFGIIAFLFCTQFLSLPIEASMLHPEQYEQAVFRTFIGTAIANIIFGLIGALTWGASVNQIVILNLNSSLVVVLVKACLCVDLFFTFPIVIFPALEMIERSLDLPSDVESVWPRNLFRSCIVCCTAFIALLVPYFALLTDIFAGLGQTLLAFVVPPLLVIRLSESSLFSPRHNSFMWSIIVFGVSACVISTITSIHHILKH</sequence>
<protein>
    <recommendedName>
        <fullName evidence="7">Amino acid transporter transmembrane domain-containing protein</fullName>
    </recommendedName>
</protein>
<dbReference type="HOGENOM" id="CLU_684165_0_0_1"/>
<accession>L1JE89</accession>
<dbReference type="eggNOG" id="KOG1304">
    <property type="taxonomic scope" value="Eukaryota"/>
</dbReference>
<dbReference type="STRING" id="905079.L1JE89"/>
<evidence type="ECO:0000313" key="8">
    <source>
        <dbReference type="EMBL" id="EKX46425.1"/>
    </source>
</evidence>
<evidence type="ECO:0000256" key="2">
    <source>
        <dbReference type="ARBA" id="ARBA00022692"/>
    </source>
</evidence>
<dbReference type="PaxDb" id="55529-EKX46425"/>
<dbReference type="OMA" id="NQMKNPQ"/>
<keyword evidence="6" id="KW-0732">Signal</keyword>
<dbReference type="Pfam" id="PF01490">
    <property type="entry name" value="Aa_trans"/>
    <property type="match status" value="1"/>
</dbReference>